<sequence>MTYEHDILAGELHDRRHLNIVEFFAATITFLNRALKERFPSNSPLSPNLDWLSGTISEDGWDFLELVLILELVSIAEYMALSEAAKEALYLNHIAHELGLYIAKKVVLYTDSANTEHIINSPGFPRATR</sequence>
<dbReference type="OrthoDB" id="4509548at2759"/>
<keyword evidence="2" id="KW-1185">Reference proteome</keyword>
<gene>
    <name evidence="1" type="ORF">BO97DRAFT_427176</name>
</gene>
<protein>
    <submittedName>
        <fullName evidence="1">Uncharacterized protein</fullName>
    </submittedName>
</protein>
<dbReference type="VEuPathDB" id="FungiDB:BO97DRAFT_427176"/>
<accession>A0A395HU64</accession>
<evidence type="ECO:0000313" key="2">
    <source>
        <dbReference type="Proteomes" id="UP000248961"/>
    </source>
</evidence>
<dbReference type="GeneID" id="37201473"/>
<proteinExistence type="predicted"/>
<dbReference type="EMBL" id="KZ824301">
    <property type="protein sequence ID" value="RAL09754.1"/>
    <property type="molecule type" value="Genomic_DNA"/>
</dbReference>
<organism evidence="1 2">
    <name type="scientific">Aspergillus homomorphus (strain CBS 101889)</name>
    <dbReference type="NCBI Taxonomy" id="1450537"/>
    <lineage>
        <taxon>Eukaryota</taxon>
        <taxon>Fungi</taxon>
        <taxon>Dikarya</taxon>
        <taxon>Ascomycota</taxon>
        <taxon>Pezizomycotina</taxon>
        <taxon>Eurotiomycetes</taxon>
        <taxon>Eurotiomycetidae</taxon>
        <taxon>Eurotiales</taxon>
        <taxon>Aspergillaceae</taxon>
        <taxon>Aspergillus</taxon>
        <taxon>Aspergillus subgen. Circumdati</taxon>
    </lineage>
</organism>
<evidence type="ECO:0000313" key="1">
    <source>
        <dbReference type="EMBL" id="RAL09754.1"/>
    </source>
</evidence>
<dbReference type="RefSeq" id="XP_025548908.1">
    <property type="nucleotide sequence ID" value="XM_025697184.1"/>
</dbReference>
<name>A0A395HU64_ASPHC</name>
<reference evidence="1 2" key="1">
    <citation type="submission" date="2018-02" db="EMBL/GenBank/DDBJ databases">
        <title>The genomes of Aspergillus section Nigri reveals drivers in fungal speciation.</title>
        <authorList>
            <consortium name="DOE Joint Genome Institute"/>
            <person name="Vesth T.C."/>
            <person name="Nybo J."/>
            <person name="Theobald S."/>
            <person name="Brandl J."/>
            <person name="Frisvad J.C."/>
            <person name="Nielsen K.F."/>
            <person name="Lyhne E.K."/>
            <person name="Kogle M.E."/>
            <person name="Kuo A."/>
            <person name="Riley R."/>
            <person name="Clum A."/>
            <person name="Nolan M."/>
            <person name="Lipzen A."/>
            <person name="Salamov A."/>
            <person name="Henrissat B."/>
            <person name="Wiebenga A."/>
            <person name="De vries R.P."/>
            <person name="Grigoriev I.V."/>
            <person name="Mortensen U.H."/>
            <person name="Andersen M.R."/>
            <person name="Baker S.E."/>
        </authorList>
    </citation>
    <scope>NUCLEOTIDE SEQUENCE [LARGE SCALE GENOMIC DNA]</scope>
    <source>
        <strain evidence="1 2">CBS 101889</strain>
    </source>
</reference>
<dbReference type="AlphaFoldDB" id="A0A395HU64"/>
<dbReference type="Proteomes" id="UP000248961">
    <property type="component" value="Unassembled WGS sequence"/>
</dbReference>